<evidence type="ECO:0000256" key="1">
    <source>
        <dbReference type="ARBA" id="ARBA00008857"/>
    </source>
</evidence>
<dbReference type="InterPro" id="IPR010998">
    <property type="entry name" value="Integrase_recombinase_N"/>
</dbReference>
<dbReference type="Pfam" id="PF00589">
    <property type="entry name" value="Phage_integrase"/>
    <property type="match status" value="1"/>
</dbReference>
<dbReference type="GO" id="GO:0006310">
    <property type="term" value="P:DNA recombination"/>
    <property type="evidence" value="ECO:0007669"/>
    <property type="project" value="UniProtKB-KW"/>
</dbReference>
<evidence type="ECO:0000256" key="2">
    <source>
        <dbReference type="ARBA" id="ARBA00023125"/>
    </source>
</evidence>
<evidence type="ECO:0000313" key="8">
    <source>
        <dbReference type="Proteomes" id="UP000662904"/>
    </source>
</evidence>
<dbReference type="EMBL" id="CP059066">
    <property type="protein sequence ID" value="QSQ09769.1"/>
    <property type="molecule type" value="Genomic_DNA"/>
</dbReference>
<dbReference type="PANTHER" id="PTHR30349">
    <property type="entry name" value="PHAGE INTEGRASE-RELATED"/>
    <property type="match status" value="1"/>
</dbReference>
<gene>
    <name evidence="7" type="primary">xerC_1</name>
    <name evidence="7" type="ORF">H0A61_02150</name>
</gene>
<dbReference type="PROSITE" id="PS51900">
    <property type="entry name" value="CB"/>
    <property type="match status" value="1"/>
</dbReference>
<dbReference type="InterPro" id="IPR011010">
    <property type="entry name" value="DNA_brk_join_enz"/>
</dbReference>
<dbReference type="InterPro" id="IPR050090">
    <property type="entry name" value="Tyrosine_recombinase_XerCD"/>
</dbReference>
<keyword evidence="3" id="KW-0233">DNA recombination</keyword>
<dbReference type="KEGG" id="kme:H0A61_02150"/>
<evidence type="ECO:0000259" key="5">
    <source>
        <dbReference type="PROSITE" id="PS51898"/>
    </source>
</evidence>
<reference evidence="7" key="1">
    <citation type="submission" date="2020-07" db="EMBL/GenBank/DDBJ databases">
        <title>Koleobacter methoxysyntrophicus gen. nov., sp. nov., a novel anaerobic bacterium isolated from deep subsurface oil field and proposal of Koleobacterales ord. nov. in the phylum Firmicutes.</title>
        <authorList>
            <person name="Sakamoto S."/>
            <person name="Tamaki H."/>
        </authorList>
    </citation>
    <scope>NUCLEOTIDE SEQUENCE</scope>
    <source>
        <strain evidence="7">NRmbB1</strain>
    </source>
</reference>
<dbReference type="InterPro" id="IPR044068">
    <property type="entry name" value="CB"/>
</dbReference>
<protein>
    <submittedName>
        <fullName evidence="7">Tyrosine recombinase XerC</fullName>
    </submittedName>
</protein>
<dbReference type="Gene3D" id="1.10.443.10">
    <property type="entry name" value="Intergrase catalytic core"/>
    <property type="match status" value="1"/>
</dbReference>
<feature type="domain" description="Tyr recombinase" evidence="5">
    <location>
        <begin position="109"/>
        <end position="301"/>
    </location>
</feature>
<organism evidence="7 8">
    <name type="scientific">Koleobacter methoxysyntrophicus</name>
    <dbReference type="NCBI Taxonomy" id="2751313"/>
    <lineage>
        <taxon>Bacteria</taxon>
        <taxon>Bacillati</taxon>
        <taxon>Bacillota</taxon>
        <taxon>Clostridia</taxon>
        <taxon>Koleobacterales</taxon>
        <taxon>Koleobacteraceae</taxon>
        <taxon>Koleobacter</taxon>
    </lineage>
</organism>
<dbReference type="PANTHER" id="PTHR30349:SF41">
    <property type="entry name" value="INTEGRASE_RECOMBINASE PROTEIN MJ0367-RELATED"/>
    <property type="match status" value="1"/>
</dbReference>
<dbReference type="GO" id="GO:0015074">
    <property type="term" value="P:DNA integration"/>
    <property type="evidence" value="ECO:0007669"/>
    <property type="project" value="InterPro"/>
</dbReference>
<evidence type="ECO:0000256" key="4">
    <source>
        <dbReference type="PROSITE-ProRule" id="PRU01248"/>
    </source>
</evidence>
<dbReference type="GO" id="GO:0003677">
    <property type="term" value="F:DNA binding"/>
    <property type="evidence" value="ECO:0007669"/>
    <property type="project" value="UniProtKB-UniRule"/>
</dbReference>
<name>A0A8A0RQG9_9FIRM</name>
<dbReference type="SUPFAM" id="SSF56349">
    <property type="entry name" value="DNA breaking-rejoining enzymes"/>
    <property type="match status" value="1"/>
</dbReference>
<evidence type="ECO:0000256" key="3">
    <source>
        <dbReference type="ARBA" id="ARBA00023172"/>
    </source>
</evidence>
<dbReference type="InterPro" id="IPR002104">
    <property type="entry name" value="Integrase_catalytic"/>
</dbReference>
<sequence length="310" mass="36939">MLFQFVFQDFLDDRKFRNLSPVSITDYRNTFTQFHDFLRKNQIIDVEDITPVILRKYLIYCQEKLKNKPSSINHKIRNLKTLFNYLVKEEIINLKNNPCSQLDYLKEDVKIETFNDYHIRQMLNYCRRIKGREKTFYACRLYVMIIVFLGTGIRSGELCNLRWRDVDFVNSSMTVIGKVRKQRTISLVDRVRKELSDWRIFKDTKLKPQQPEDFVFSSSNGKKLSANALKCIFKRLKTIMNFRDVNITPHVFRHTFAKYYIVNGGDPFTLKTILGHSSLEMTLKYVRLFGSDVKEKNEKYNVINNMDLQI</sequence>
<accession>A0A8A0RQG9</accession>
<keyword evidence="8" id="KW-1185">Reference proteome</keyword>
<keyword evidence="2 4" id="KW-0238">DNA-binding</keyword>
<dbReference type="Proteomes" id="UP000662904">
    <property type="component" value="Chromosome"/>
</dbReference>
<comment type="similarity">
    <text evidence="1">Belongs to the 'phage' integrase family.</text>
</comment>
<dbReference type="Pfam" id="PF13102">
    <property type="entry name" value="Phage_int_SAM_5"/>
    <property type="match status" value="1"/>
</dbReference>
<evidence type="ECO:0000259" key="6">
    <source>
        <dbReference type="PROSITE" id="PS51900"/>
    </source>
</evidence>
<dbReference type="InterPro" id="IPR025269">
    <property type="entry name" value="SAM-like_dom"/>
</dbReference>
<dbReference type="CDD" id="cd00397">
    <property type="entry name" value="DNA_BRE_C"/>
    <property type="match status" value="1"/>
</dbReference>
<proteinExistence type="inferred from homology"/>
<dbReference type="PROSITE" id="PS51898">
    <property type="entry name" value="TYR_RECOMBINASE"/>
    <property type="match status" value="1"/>
</dbReference>
<dbReference type="InterPro" id="IPR013762">
    <property type="entry name" value="Integrase-like_cat_sf"/>
</dbReference>
<feature type="domain" description="Core-binding (CB)" evidence="6">
    <location>
        <begin position="1"/>
        <end position="87"/>
    </location>
</feature>
<dbReference type="AlphaFoldDB" id="A0A8A0RQG9"/>
<dbReference type="Gene3D" id="1.10.150.130">
    <property type="match status" value="1"/>
</dbReference>
<evidence type="ECO:0000313" key="7">
    <source>
        <dbReference type="EMBL" id="QSQ09769.1"/>
    </source>
</evidence>